<gene>
    <name evidence="1" type="ORF">PCAMFM013_S003g000112</name>
</gene>
<reference evidence="1 2" key="1">
    <citation type="journal article" date="2014" name="Nat. Commun.">
        <title>Multiple recent horizontal transfers of a large genomic region in cheese making fungi.</title>
        <authorList>
            <person name="Cheeseman K."/>
            <person name="Ropars J."/>
            <person name="Renault P."/>
            <person name="Dupont J."/>
            <person name="Gouzy J."/>
            <person name="Branca A."/>
            <person name="Abraham A.L."/>
            <person name="Ceppi M."/>
            <person name="Conseiller E."/>
            <person name="Debuchy R."/>
            <person name="Malagnac F."/>
            <person name="Goarin A."/>
            <person name="Silar P."/>
            <person name="Lacoste S."/>
            <person name="Sallet E."/>
            <person name="Bensimon A."/>
            <person name="Giraud T."/>
            <person name="Brygoo Y."/>
        </authorList>
    </citation>
    <scope>NUCLEOTIDE SEQUENCE [LARGE SCALE GENOMIC DNA]</scope>
    <source>
        <strain evidence="2">FM 013</strain>
    </source>
</reference>
<keyword evidence="2" id="KW-1185">Reference proteome</keyword>
<protein>
    <submittedName>
        <fullName evidence="1">Str. FM013</fullName>
    </submittedName>
</protein>
<evidence type="ECO:0000313" key="2">
    <source>
        <dbReference type="Proteomes" id="UP000053732"/>
    </source>
</evidence>
<dbReference type="InterPro" id="IPR027417">
    <property type="entry name" value="P-loop_NTPase"/>
</dbReference>
<sequence>MKWLSAPKFAPATSDDNRTGREILWLLIFDNVEDASLLRDYWPVGSEGYILVTTRDERAGNYHSGSLEHRFIQGLFDY</sequence>
<name>A0A0G4NZ38_PENC3</name>
<accession>A0A0G4NZ38</accession>
<dbReference type="Proteomes" id="UP000053732">
    <property type="component" value="Unassembled WGS sequence"/>
</dbReference>
<proteinExistence type="predicted"/>
<organism evidence="1 2">
    <name type="scientific">Penicillium camemberti (strain FM 013)</name>
    <dbReference type="NCBI Taxonomy" id="1429867"/>
    <lineage>
        <taxon>Eukaryota</taxon>
        <taxon>Fungi</taxon>
        <taxon>Dikarya</taxon>
        <taxon>Ascomycota</taxon>
        <taxon>Pezizomycotina</taxon>
        <taxon>Eurotiomycetes</taxon>
        <taxon>Eurotiomycetidae</taxon>
        <taxon>Eurotiales</taxon>
        <taxon>Aspergillaceae</taxon>
        <taxon>Penicillium</taxon>
    </lineage>
</organism>
<dbReference type="Gene3D" id="3.40.50.300">
    <property type="entry name" value="P-loop containing nucleotide triphosphate hydrolases"/>
    <property type="match status" value="1"/>
</dbReference>
<dbReference type="AlphaFoldDB" id="A0A0G4NZ38"/>
<evidence type="ECO:0000313" key="1">
    <source>
        <dbReference type="EMBL" id="CRL19321.1"/>
    </source>
</evidence>
<dbReference type="EMBL" id="HG793136">
    <property type="protein sequence ID" value="CRL19321.1"/>
    <property type="molecule type" value="Genomic_DNA"/>
</dbReference>